<evidence type="ECO:0000256" key="4">
    <source>
        <dbReference type="ARBA" id="ARBA00023125"/>
    </source>
</evidence>
<comment type="similarity">
    <text evidence="1">In the C-terminal section; belongs to the class-I pyridoxal-phosphate-dependent aminotransferase family.</text>
</comment>
<dbReference type="Proteomes" id="UP000255177">
    <property type="component" value="Unassembled WGS sequence"/>
</dbReference>
<dbReference type="GO" id="GO:0003700">
    <property type="term" value="F:DNA-binding transcription factor activity"/>
    <property type="evidence" value="ECO:0007669"/>
    <property type="project" value="InterPro"/>
</dbReference>
<evidence type="ECO:0000256" key="3">
    <source>
        <dbReference type="ARBA" id="ARBA00023015"/>
    </source>
</evidence>
<dbReference type="InterPro" id="IPR015421">
    <property type="entry name" value="PyrdxlP-dep_Trfase_major"/>
</dbReference>
<dbReference type="SUPFAM" id="SSF53383">
    <property type="entry name" value="PLP-dependent transferases"/>
    <property type="match status" value="1"/>
</dbReference>
<dbReference type="InterPro" id="IPR036388">
    <property type="entry name" value="WH-like_DNA-bd_sf"/>
</dbReference>
<reference evidence="8" key="1">
    <citation type="submission" date="2018-07" db="EMBL/GenBank/DDBJ databases">
        <authorList>
            <person name="Blom J."/>
        </authorList>
    </citation>
    <scope>NUCLEOTIDE SEQUENCE [LARGE SCALE GENOMIC DNA]</scope>
    <source>
        <strain evidence="8">CCOS 864</strain>
    </source>
</reference>
<feature type="domain" description="HTH gntR-type" evidence="6">
    <location>
        <begin position="11"/>
        <end position="79"/>
    </location>
</feature>
<dbReference type="AlphaFoldDB" id="A0A380T8Z1"/>
<dbReference type="Pfam" id="PF00155">
    <property type="entry name" value="Aminotran_1_2"/>
    <property type="match status" value="1"/>
</dbReference>
<dbReference type="InterPro" id="IPR004839">
    <property type="entry name" value="Aminotransferase_I/II_large"/>
</dbReference>
<evidence type="ECO:0000313" key="8">
    <source>
        <dbReference type="Proteomes" id="UP000255177"/>
    </source>
</evidence>
<evidence type="ECO:0000259" key="6">
    <source>
        <dbReference type="PROSITE" id="PS50949"/>
    </source>
</evidence>
<keyword evidence="2" id="KW-0663">Pyridoxal phosphate</keyword>
<dbReference type="GO" id="GO:0003677">
    <property type="term" value="F:DNA binding"/>
    <property type="evidence" value="ECO:0007669"/>
    <property type="project" value="UniProtKB-KW"/>
</dbReference>
<dbReference type="InterPro" id="IPR051446">
    <property type="entry name" value="HTH_trans_reg/aminotransferase"/>
</dbReference>
<evidence type="ECO:0000313" key="7">
    <source>
        <dbReference type="EMBL" id="SUQ65961.1"/>
    </source>
</evidence>
<dbReference type="Pfam" id="PF00392">
    <property type="entry name" value="GntR"/>
    <property type="match status" value="1"/>
</dbReference>
<name>A0A380T8Z1_9PSED</name>
<dbReference type="PROSITE" id="PS50949">
    <property type="entry name" value="HTH_GNTR"/>
    <property type="match status" value="1"/>
</dbReference>
<gene>
    <name evidence="7" type="primary">mocR3</name>
    <name evidence="7" type="ORF">CCOS864_05441</name>
</gene>
<dbReference type="Gene3D" id="3.40.640.10">
    <property type="entry name" value="Type I PLP-dependent aspartate aminotransferase-like (Major domain)"/>
    <property type="match status" value="1"/>
</dbReference>
<dbReference type="InterPro" id="IPR000524">
    <property type="entry name" value="Tscrpt_reg_HTH_GntR"/>
</dbReference>
<accession>A0A380T8Z1</accession>
<evidence type="ECO:0000256" key="1">
    <source>
        <dbReference type="ARBA" id="ARBA00005384"/>
    </source>
</evidence>
<keyword evidence="3" id="KW-0805">Transcription regulation</keyword>
<dbReference type="SUPFAM" id="SSF46785">
    <property type="entry name" value="Winged helix' DNA-binding domain"/>
    <property type="match status" value="1"/>
</dbReference>
<keyword evidence="5" id="KW-0804">Transcription</keyword>
<dbReference type="EMBL" id="UIDD01000013">
    <property type="protein sequence ID" value="SUQ65961.1"/>
    <property type="molecule type" value="Genomic_DNA"/>
</dbReference>
<keyword evidence="8" id="KW-1185">Reference proteome</keyword>
<dbReference type="GO" id="GO:0030170">
    <property type="term" value="F:pyridoxal phosphate binding"/>
    <property type="evidence" value="ECO:0007669"/>
    <property type="project" value="InterPro"/>
</dbReference>
<organism evidence="7 8">
    <name type="scientific">Pseudomonas wadenswilerensis</name>
    <dbReference type="NCBI Taxonomy" id="1785161"/>
    <lineage>
        <taxon>Bacteria</taxon>
        <taxon>Pseudomonadati</taxon>
        <taxon>Pseudomonadota</taxon>
        <taxon>Gammaproteobacteria</taxon>
        <taxon>Pseudomonadales</taxon>
        <taxon>Pseudomonadaceae</taxon>
        <taxon>Pseudomonas</taxon>
    </lineage>
</organism>
<evidence type="ECO:0000256" key="5">
    <source>
        <dbReference type="ARBA" id="ARBA00023163"/>
    </source>
</evidence>
<dbReference type="InterPro" id="IPR036390">
    <property type="entry name" value="WH_DNA-bd_sf"/>
</dbReference>
<protein>
    <submittedName>
        <fullName evidence="7">Putative rhizopine catabolism regulatory protein</fullName>
    </submittedName>
</protein>
<dbReference type="Gene3D" id="1.10.10.10">
    <property type="entry name" value="Winged helix-like DNA-binding domain superfamily/Winged helix DNA-binding domain"/>
    <property type="match status" value="1"/>
</dbReference>
<dbReference type="CDD" id="cd07377">
    <property type="entry name" value="WHTH_GntR"/>
    <property type="match status" value="1"/>
</dbReference>
<keyword evidence="4" id="KW-0238">DNA-binding</keyword>
<dbReference type="PANTHER" id="PTHR46577">
    <property type="entry name" value="HTH-TYPE TRANSCRIPTIONAL REGULATORY PROTEIN GABR"/>
    <property type="match status" value="1"/>
</dbReference>
<dbReference type="InterPro" id="IPR015424">
    <property type="entry name" value="PyrdxlP-dep_Trfase"/>
</dbReference>
<dbReference type="SMART" id="SM00345">
    <property type="entry name" value="HTH_GNTR"/>
    <property type="match status" value="1"/>
</dbReference>
<dbReference type="CDD" id="cd00609">
    <property type="entry name" value="AAT_like"/>
    <property type="match status" value="1"/>
</dbReference>
<evidence type="ECO:0000256" key="2">
    <source>
        <dbReference type="ARBA" id="ARBA00022898"/>
    </source>
</evidence>
<proteinExistence type="inferred from homology"/>
<dbReference type="PANTHER" id="PTHR46577:SF1">
    <property type="entry name" value="HTH-TYPE TRANSCRIPTIONAL REGULATORY PROTEIN GABR"/>
    <property type="match status" value="1"/>
</dbReference>
<sequence>MELHVVIKGRKDLAGQLYNQLRSAIESGRLAAGTQLPPTRLLAEQLGISRKTISDIYTQLTYENFLIGRVGKGTFVNARPVAHPRHASAMGLACEAQINRWRNLPAPIPTPTLEGTLRYEFIGGATSKGQFPQDEWRRCVQHGLRQMQRSPGFYSHAEGLPALRSAIAQHISFSRGVICQDHDVVVCNGTQQALDLISRVVLEPGSIVAVEDPGYPPARQLFSSLGATVVGVPVDHQGICVDLIPDNTRLIYVTPAHQYPLGMPMTTARRQALLRRAKALGAVIIEDDYDSEFRFEGRPTDCLQSMDQDGLVAFVGTFSKTTFPEMRLGYAVLPGSLIDAVIRAKQVTDWHTSSLTQWALAKFIADGELHKHIRRCHAIYAGRRTRLLNRLNGDLAAWLEPIANTAGFHIGALFKVPVDTRLLTELARKVEVGVYPIDAFYYQAPIRSGLLLGFGGIDTLDIDPALDRLLGILQQIA</sequence>
<dbReference type="RefSeq" id="WP_115089565.1">
    <property type="nucleotide sequence ID" value="NZ_CBCSFG010000017.1"/>
</dbReference>